<accession>A0A9X3AJF0</accession>
<comment type="caution">
    <text evidence="1">The sequence shown here is derived from an EMBL/GenBank/DDBJ whole genome shotgun (WGS) entry which is preliminary data.</text>
</comment>
<name>A0A9X3AJF0_9PSEU</name>
<keyword evidence="2" id="KW-1185">Reference proteome</keyword>
<reference evidence="1" key="1">
    <citation type="submission" date="2022-08" db="EMBL/GenBank/DDBJ databases">
        <authorList>
            <person name="Tistechok S."/>
            <person name="Samborskyy M."/>
            <person name="Roman I."/>
        </authorList>
    </citation>
    <scope>NUCLEOTIDE SEQUENCE</scope>
    <source>
        <strain evidence="1">DSM 103496</strain>
    </source>
</reference>
<proteinExistence type="predicted"/>
<dbReference type="RefSeq" id="WP_259629921.1">
    <property type="nucleotide sequence ID" value="NZ_JANYMP010000047.1"/>
</dbReference>
<protein>
    <submittedName>
        <fullName evidence="1">Uncharacterized protein</fullName>
    </submittedName>
</protein>
<evidence type="ECO:0000313" key="2">
    <source>
        <dbReference type="Proteomes" id="UP001141259"/>
    </source>
</evidence>
<evidence type="ECO:0000313" key="1">
    <source>
        <dbReference type="EMBL" id="MCS7484472.1"/>
    </source>
</evidence>
<dbReference type="Proteomes" id="UP001141259">
    <property type="component" value="Unassembled WGS sequence"/>
</dbReference>
<organism evidence="1 2">
    <name type="scientific">Umezawaea endophytica</name>
    <dbReference type="NCBI Taxonomy" id="1654476"/>
    <lineage>
        <taxon>Bacteria</taxon>
        <taxon>Bacillati</taxon>
        <taxon>Actinomycetota</taxon>
        <taxon>Actinomycetes</taxon>
        <taxon>Pseudonocardiales</taxon>
        <taxon>Pseudonocardiaceae</taxon>
        <taxon>Umezawaea</taxon>
    </lineage>
</organism>
<sequence length="182" mass="20349">MDDELRARYSVPALEGFWRSALDTMESGRSAFSFRVEDRPTAEAVGLVLHKAVDFPARRQVSLVRLDEHLRRDGTSLLDVLAEVHRRAVGRPAGQMAWRSRWLAQVRRYDEVPAAEFDAVVAKADAVLAVVLSGRPWEWPAALDEPLVRKVVVRAVALDRDVPTDTDEADLWRSAGRAHEGG</sequence>
<dbReference type="EMBL" id="JANYMP010000047">
    <property type="protein sequence ID" value="MCS7484472.1"/>
    <property type="molecule type" value="Genomic_DNA"/>
</dbReference>
<dbReference type="AlphaFoldDB" id="A0A9X3AJF0"/>
<gene>
    <name evidence="1" type="ORF">NZH93_47245</name>
</gene>